<feature type="compositionally biased region" description="Basic and acidic residues" evidence="1">
    <location>
        <begin position="1302"/>
        <end position="1312"/>
    </location>
</feature>
<feature type="compositionally biased region" description="Polar residues" evidence="1">
    <location>
        <begin position="845"/>
        <end position="859"/>
    </location>
</feature>
<feature type="compositionally biased region" description="Polar residues" evidence="1">
    <location>
        <begin position="568"/>
        <end position="591"/>
    </location>
</feature>
<dbReference type="EMBL" id="JH818707">
    <property type="protein sequence ID" value="EKC41470.1"/>
    <property type="molecule type" value="Genomic_DNA"/>
</dbReference>
<feature type="region of interest" description="Disordered" evidence="1">
    <location>
        <begin position="192"/>
        <end position="233"/>
    </location>
</feature>
<sequence>MFTEQRPIQSTPFHALTTATTNSLTEINSANLKTTTSYPSLANTASFSNSPKETTKFGPQTVSTNGPPSESTASTESPVNTKPQISFSTDMFPKSENNQQISSTASVASVLSTGKKFSTVPSNSTKTTIEQLDTTESDTETTYSQQEHATSYKDLVPSSTGVPNTESVEKSTQNMSETEHLWITKPSIQFNSSVEKPSTNSNASNQPGITPTTTKTKPSTEIKNKSSLGTTPFFSASYTDATLKPETESHTAIQPNATEETTGVVTSERTTIDASSLGSTATNPSATSSLTKSTTLNIHTTGNILSSTEINHTQTSNVPTKTTTTGSETTTEGMTSYGSPTTAVETIVQTDDTKSEQSTQQASPKETTDYPPYSQKTGIYETKKPTISPEALSTKTNDSEYSTMRIQVTVSESQKSTLQTRASETISYQPHLSQTSHVSPTEATKEYQSSFISTIADKETTEKHQNPTSLHANDRVTTELQHSTSPDVNNRETTEYQSFQTETPEYQPSSSSPVIDSETTENQHSTSPRDFDKETTEFQPSSTLSATGKETEFQLPFTSQKSDRETTETSFTSHPTFSETTEFQTSVSSHTSETEKAELKPSTSPLITKEIITIQPSSRPHPSDKETTEFQPSASSHATDKEKTEYQQSFTSDLTDRKTTKILPLSSHTSDTETTEIFPSSKAYATEKETTEYLIHSTSHPTDEKTTEYQPPSTSNETDKETTTNNHPFSSAHITDEETTEYQPLSTPQINAIETTKSLSISHATEGETTEYQPPSTSDPTDKEPTTKFHTYSTSHATDGETTEFHPPSSSNVTDTERETTEYQPFSTSHVTDRETTIYVSSMTVTTTDQPPSTSLSTDGETEEYQPPSTLYETTDISTTGVLTTHAESTNTPHPLITDNESTEYHSSDVATTEIPTINETTAMTTKNAVTGTTTPMLGIETSAYTNEGQTFSTSDTTSERLSTSSVGMSTEFELQYTTEEHSTNSEFFSTQYELEMTTGVTDTTESKFTESTTTKRSVTTGAYQETEPSTTMEIATEEVSTTTNYVPSNTGSTDFTLQYLSTSEGSLLETTKSSTNHQGKETTWSSTVGFSAETTSLLSGMTSPTTINSAETSPSDKRDTDIPVKITMSTTVMESSSISDKTSLIENVSTETSEQVPTVEFTTLWLGNSFTTEEGATTAIMTHKISTAQEIPSSTEQVSAAFSTPQLMENTSSTETALPMTASLTQSTKETLGFSESTVENEETTLSNSATTPNATLGLQTTDISTIPSKTQETASNIHTDISPVHSTIDNIKFSAIASTDKPESTEETDAHFVTSSNGVSELPQTSSAELEYNFTTNGAEVSTTTNNGISQSKGISGHQTTFDHHSTGTSSSKANIGVPGKEPTTLESVTGSSTIPTRDVIFSTQSSAQIKPHIDSAYFEFGIVIWISGTFERKLKDDFKFKSEISLLVKDNFLPKEYRNIFQLVVATVTLIADDTECDAVDICGSFQKCILSNNNTTAILCNPMQRACYLECGPNGECVQSVDTTYCSCASDWLNIYYGVNCESRAVSLEAQLGITFGSLGVVFMIIFVGCLIRSRRTDKESFLEDDATGWRGLNGGDSRWSTFSGRYSTRDVPYKRSLRDGRYLVPAHDPFGSGRLTRPGLYLPRNSGLMATSFIDAVPSYSHFNLEADLPVFADDL</sequence>
<feature type="compositionally biased region" description="Polar residues" evidence="1">
    <location>
        <begin position="495"/>
        <end position="514"/>
    </location>
</feature>
<keyword evidence="2" id="KW-0812">Transmembrane</keyword>
<feature type="compositionally biased region" description="Polar residues" evidence="1">
    <location>
        <begin position="1345"/>
        <end position="1362"/>
    </location>
</feature>
<dbReference type="HOGENOM" id="CLU_241481_0_0_1"/>
<evidence type="ECO:0000256" key="2">
    <source>
        <dbReference type="SAM" id="Phobius"/>
    </source>
</evidence>
<protein>
    <submittedName>
        <fullName evidence="3">Uncharacterized protein</fullName>
    </submittedName>
</protein>
<feature type="compositionally biased region" description="Polar residues" evidence="1">
    <location>
        <begin position="788"/>
        <end position="797"/>
    </location>
</feature>
<feature type="compositionally biased region" description="Polar residues" evidence="1">
    <location>
        <begin position="770"/>
        <end position="779"/>
    </location>
</feature>
<dbReference type="InParanoid" id="K1RIN9"/>
<evidence type="ECO:0000313" key="3">
    <source>
        <dbReference type="EMBL" id="EKC41470.1"/>
    </source>
</evidence>
<feature type="compositionally biased region" description="Low complexity" evidence="1">
    <location>
        <begin position="320"/>
        <end position="336"/>
    </location>
</feature>
<proteinExistence type="predicted"/>
<feature type="compositionally biased region" description="Polar residues" evidence="1">
    <location>
        <begin position="537"/>
        <end position="548"/>
    </location>
</feature>
<feature type="compositionally biased region" description="Polar residues" evidence="1">
    <location>
        <begin position="157"/>
        <end position="176"/>
    </location>
</feature>
<feature type="compositionally biased region" description="Polar residues" evidence="1">
    <location>
        <begin position="478"/>
        <end position="488"/>
    </location>
</feature>
<feature type="compositionally biased region" description="Polar residues" evidence="1">
    <location>
        <begin position="1315"/>
        <end position="1325"/>
    </location>
</feature>
<feature type="compositionally biased region" description="Polar residues" evidence="1">
    <location>
        <begin position="40"/>
        <end position="66"/>
    </location>
</feature>
<feature type="region of interest" description="Disordered" evidence="1">
    <location>
        <begin position="116"/>
        <end position="176"/>
    </location>
</feature>
<feature type="compositionally biased region" description="Polar residues" evidence="1">
    <location>
        <begin position="297"/>
        <end position="319"/>
    </location>
</feature>
<feature type="compositionally biased region" description="Low complexity" evidence="1">
    <location>
        <begin position="285"/>
        <end position="296"/>
    </location>
</feature>
<name>K1RIN9_MAGGI</name>
<feature type="region of interest" description="Disordered" evidence="1">
    <location>
        <begin position="458"/>
        <end position="746"/>
    </location>
</feature>
<organism evidence="3">
    <name type="scientific">Magallana gigas</name>
    <name type="common">Pacific oyster</name>
    <name type="synonym">Crassostrea gigas</name>
    <dbReference type="NCBI Taxonomy" id="29159"/>
    <lineage>
        <taxon>Eukaryota</taxon>
        <taxon>Metazoa</taxon>
        <taxon>Spiralia</taxon>
        <taxon>Lophotrochozoa</taxon>
        <taxon>Mollusca</taxon>
        <taxon>Bivalvia</taxon>
        <taxon>Autobranchia</taxon>
        <taxon>Pteriomorphia</taxon>
        <taxon>Ostreida</taxon>
        <taxon>Ostreoidea</taxon>
        <taxon>Ostreidae</taxon>
        <taxon>Magallana</taxon>
    </lineage>
</organism>
<feature type="compositionally biased region" description="Low complexity" evidence="1">
    <location>
        <begin position="67"/>
        <end position="78"/>
    </location>
</feature>
<feature type="compositionally biased region" description="Polar residues" evidence="1">
    <location>
        <begin position="723"/>
        <end position="733"/>
    </location>
</feature>
<feature type="compositionally biased region" description="Polar residues" evidence="1">
    <location>
        <begin position="337"/>
        <end position="365"/>
    </location>
</feature>
<feature type="region of interest" description="Disordered" evidence="1">
    <location>
        <begin position="1100"/>
        <end position="1122"/>
    </location>
</feature>
<feature type="compositionally biased region" description="Polar residues" evidence="1">
    <location>
        <begin position="250"/>
        <end position="284"/>
    </location>
</feature>
<feature type="region of interest" description="Disordered" evidence="1">
    <location>
        <begin position="1238"/>
        <end position="1259"/>
    </location>
</feature>
<feature type="region of interest" description="Disordered" evidence="1">
    <location>
        <begin position="40"/>
        <end position="100"/>
    </location>
</feature>
<accession>K1RIN9</accession>
<feature type="compositionally biased region" description="Basic and acidic residues" evidence="1">
    <location>
        <begin position="527"/>
        <end position="536"/>
    </location>
</feature>
<feature type="compositionally biased region" description="Polar residues" evidence="1">
    <location>
        <begin position="116"/>
        <end position="132"/>
    </location>
</feature>
<feature type="region of interest" description="Disordered" evidence="1">
    <location>
        <begin position="765"/>
        <end position="830"/>
    </location>
</feature>
<evidence type="ECO:0000256" key="1">
    <source>
        <dbReference type="SAM" id="MobiDB-lite"/>
    </source>
</evidence>
<keyword evidence="2" id="KW-0472">Membrane</keyword>
<feature type="region of interest" description="Disordered" evidence="1">
    <location>
        <begin position="845"/>
        <end position="869"/>
    </location>
</feature>
<feature type="region of interest" description="Disordered" evidence="1">
    <location>
        <begin position="1299"/>
        <end position="1325"/>
    </location>
</feature>
<feature type="transmembrane region" description="Helical" evidence="2">
    <location>
        <begin position="1556"/>
        <end position="1576"/>
    </location>
</feature>
<gene>
    <name evidence="3" type="ORF">CGI_10016973</name>
</gene>
<feature type="compositionally biased region" description="Polar residues" evidence="1">
    <location>
        <begin position="79"/>
        <end position="100"/>
    </location>
</feature>
<feature type="region of interest" description="Disordered" evidence="1">
    <location>
        <begin position="1345"/>
        <end position="1393"/>
    </location>
</feature>
<reference evidence="3" key="1">
    <citation type="journal article" date="2012" name="Nature">
        <title>The oyster genome reveals stress adaptation and complexity of shell formation.</title>
        <authorList>
            <person name="Zhang G."/>
            <person name="Fang X."/>
            <person name="Guo X."/>
            <person name="Li L."/>
            <person name="Luo R."/>
            <person name="Xu F."/>
            <person name="Yang P."/>
            <person name="Zhang L."/>
            <person name="Wang X."/>
            <person name="Qi H."/>
            <person name="Xiong Z."/>
            <person name="Que H."/>
            <person name="Xie Y."/>
            <person name="Holland P.W."/>
            <person name="Paps J."/>
            <person name="Zhu Y."/>
            <person name="Wu F."/>
            <person name="Chen Y."/>
            <person name="Wang J."/>
            <person name="Peng C."/>
            <person name="Meng J."/>
            <person name="Yang L."/>
            <person name="Liu J."/>
            <person name="Wen B."/>
            <person name="Zhang N."/>
            <person name="Huang Z."/>
            <person name="Zhu Q."/>
            <person name="Feng Y."/>
            <person name="Mount A."/>
            <person name="Hedgecock D."/>
            <person name="Xu Z."/>
            <person name="Liu Y."/>
            <person name="Domazet-Loso T."/>
            <person name="Du Y."/>
            <person name="Sun X."/>
            <person name="Zhang S."/>
            <person name="Liu B."/>
            <person name="Cheng P."/>
            <person name="Jiang X."/>
            <person name="Li J."/>
            <person name="Fan D."/>
            <person name="Wang W."/>
            <person name="Fu W."/>
            <person name="Wang T."/>
            <person name="Wang B."/>
            <person name="Zhang J."/>
            <person name="Peng Z."/>
            <person name="Li Y."/>
            <person name="Li N."/>
            <person name="Wang J."/>
            <person name="Chen M."/>
            <person name="He Y."/>
            <person name="Tan F."/>
            <person name="Song X."/>
            <person name="Zheng Q."/>
            <person name="Huang R."/>
            <person name="Yang H."/>
            <person name="Du X."/>
            <person name="Chen L."/>
            <person name="Yang M."/>
            <person name="Gaffney P.M."/>
            <person name="Wang S."/>
            <person name="Luo L."/>
            <person name="She Z."/>
            <person name="Ming Y."/>
            <person name="Huang W."/>
            <person name="Zhang S."/>
            <person name="Huang B."/>
            <person name="Zhang Y."/>
            <person name="Qu T."/>
            <person name="Ni P."/>
            <person name="Miao G."/>
            <person name="Wang J."/>
            <person name="Wang Q."/>
            <person name="Steinberg C.E."/>
            <person name="Wang H."/>
            <person name="Li N."/>
            <person name="Qian L."/>
            <person name="Zhang G."/>
            <person name="Li Y."/>
            <person name="Yang H."/>
            <person name="Liu X."/>
            <person name="Wang J."/>
            <person name="Yin Y."/>
            <person name="Wang J."/>
        </authorList>
    </citation>
    <scope>NUCLEOTIDE SEQUENCE [LARGE SCALE GENOMIC DNA]</scope>
    <source>
        <strain evidence="3">05x7-T-G4-1.051#20</strain>
    </source>
</reference>
<feature type="compositionally biased region" description="Polar residues" evidence="1">
    <location>
        <begin position="192"/>
        <end position="209"/>
    </location>
</feature>
<feature type="region of interest" description="Disordered" evidence="1">
    <location>
        <begin position="245"/>
        <end position="399"/>
    </location>
</feature>
<feature type="region of interest" description="Disordered" evidence="1">
    <location>
        <begin position="412"/>
        <end position="446"/>
    </location>
</feature>
<feature type="compositionally biased region" description="Polar residues" evidence="1">
    <location>
        <begin position="1100"/>
        <end position="1114"/>
    </location>
</feature>
<keyword evidence="2" id="KW-1133">Transmembrane helix</keyword>